<organism evidence="5 6">
    <name type="scientific">Mycolicibacterium helvum</name>
    <dbReference type="NCBI Taxonomy" id="1534349"/>
    <lineage>
        <taxon>Bacteria</taxon>
        <taxon>Bacillati</taxon>
        <taxon>Actinomycetota</taxon>
        <taxon>Actinomycetes</taxon>
        <taxon>Mycobacteriales</taxon>
        <taxon>Mycobacteriaceae</taxon>
        <taxon>Mycolicibacterium</taxon>
    </lineage>
</organism>
<protein>
    <submittedName>
        <fullName evidence="5">Acyl-CoA synthetase</fullName>
    </submittedName>
</protein>
<keyword evidence="6" id="KW-1185">Reference proteome</keyword>
<dbReference type="InterPro" id="IPR020845">
    <property type="entry name" value="AMP-binding_CS"/>
</dbReference>
<name>A0A7I7TBG3_9MYCO</name>
<sequence>MIALLTNLVRRSRLEVWSAAVLLRSGVVRPLSVRRLARMLKALNTYGLMGAGTTIAALRDPDGVAIIDEHGPLTYRELDRRSDAVAAGWGRRGLRAGAGVAVLTRNHRGFYDAVFGAAKCGARLILLNTGFGRDQLADVVAREGVDLLVYDEEFGDSVSSLPLRVGRFLAWHNDSNTDSLDQLISESDGSAPAPPDTRPKIIILTSGTTGTPKGAARSEPRSLIPVGGLFGKVPFRAREVTECAVPLFHSLGFSQAMMALVLGSTLVIRREFDPAKTLESLRINRATALIVVPIMLRRMLDQQPVGHFSDLRVIFVGGSQLGAGLCRRALDAFGPVVYNMYGSTEVAFATIATPADLATEPGCVGGVVAGSAVRILDAHGRPVPTGTPGRIFVGNVMQFEGYTGGGNKEIVDGLLSSGDVGHFDSAGRLFIDGRDDEMVISGGEKVFPSEVEDALERHPDIAEAAVIGVGDVEFGQRLRSFVVTRPGRALSADDVKSYVAQRLARFKVPRDVVFMDTLPRNPSGKVLKRLLDHS</sequence>
<dbReference type="GO" id="GO:0031956">
    <property type="term" value="F:medium-chain fatty acid-CoA ligase activity"/>
    <property type="evidence" value="ECO:0007669"/>
    <property type="project" value="TreeGrafter"/>
</dbReference>
<dbReference type="InterPro" id="IPR042099">
    <property type="entry name" value="ANL_N_sf"/>
</dbReference>
<dbReference type="CDD" id="cd04433">
    <property type="entry name" value="AFD_class_I"/>
    <property type="match status" value="1"/>
</dbReference>
<evidence type="ECO:0000259" key="3">
    <source>
        <dbReference type="Pfam" id="PF00501"/>
    </source>
</evidence>
<evidence type="ECO:0000313" key="6">
    <source>
        <dbReference type="Proteomes" id="UP000467148"/>
    </source>
</evidence>
<dbReference type="KEGG" id="mhev:MHEL_48550"/>
<dbReference type="Gene3D" id="3.40.50.12780">
    <property type="entry name" value="N-terminal domain of ligase-like"/>
    <property type="match status" value="1"/>
</dbReference>
<dbReference type="PROSITE" id="PS00455">
    <property type="entry name" value="AMP_BINDING"/>
    <property type="match status" value="1"/>
</dbReference>
<dbReference type="SUPFAM" id="SSF56801">
    <property type="entry name" value="Acetyl-CoA synthetase-like"/>
    <property type="match status" value="1"/>
</dbReference>
<dbReference type="AlphaFoldDB" id="A0A7I7TBG3"/>
<dbReference type="EMBL" id="AP022596">
    <property type="protein sequence ID" value="BBY66612.1"/>
    <property type="molecule type" value="Genomic_DNA"/>
</dbReference>
<dbReference type="InterPro" id="IPR000873">
    <property type="entry name" value="AMP-dep_synth/lig_dom"/>
</dbReference>
<dbReference type="GO" id="GO:0006631">
    <property type="term" value="P:fatty acid metabolic process"/>
    <property type="evidence" value="ECO:0007669"/>
    <property type="project" value="TreeGrafter"/>
</dbReference>
<dbReference type="Pfam" id="PF00501">
    <property type="entry name" value="AMP-binding"/>
    <property type="match status" value="1"/>
</dbReference>
<dbReference type="Pfam" id="PF13193">
    <property type="entry name" value="AMP-binding_C"/>
    <property type="match status" value="1"/>
</dbReference>
<accession>A0A7I7TBG3</accession>
<feature type="domain" description="AMP-binding enzyme C-terminal" evidence="4">
    <location>
        <begin position="450"/>
        <end position="525"/>
    </location>
</feature>
<proteinExistence type="inferred from homology"/>
<evidence type="ECO:0000313" key="5">
    <source>
        <dbReference type="EMBL" id="BBY66612.1"/>
    </source>
</evidence>
<keyword evidence="2" id="KW-0436">Ligase</keyword>
<dbReference type="PANTHER" id="PTHR43201:SF5">
    <property type="entry name" value="MEDIUM-CHAIN ACYL-COA LIGASE ACSF2, MITOCHONDRIAL"/>
    <property type="match status" value="1"/>
</dbReference>
<dbReference type="InterPro" id="IPR045851">
    <property type="entry name" value="AMP-bd_C_sf"/>
</dbReference>
<evidence type="ECO:0000256" key="1">
    <source>
        <dbReference type="ARBA" id="ARBA00006432"/>
    </source>
</evidence>
<reference evidence="5 6" key="1">
    <citation type="journal article" date="2019" name="Emerg. Microbes Infect.">
        <title>Comprehensive subspecies identification of 175 nontuberculous mycobacteria species based on 7547 genomic profiles.</title>
        <authorList>
            <person name="Matsumoto Y."/>
            <person name="Kinjo T."/>
            <person name="Motooka D."/>
            <person name="Nabeya D."/>
            <person name="Jung N."/>
            <person name="Uechi K."/>
            <person name="Horii T."/>
            <person name="Iida T."/>
            <person name="Fujita J."/>
            <person name="Nakamura S."/>
        </authorList>
    </citation>
    <scope>NUCLEOTIDE SEQUENCE [LARGE SCALE GENOMIC DNA]</scope>
    <source>
        <strain evidence="5 6">JCM 30396</strain>
    </source>
</reference>
<dbReference type="Gene3D" id="3.30.300.30">
    <property type="match status" value="1"/>
</dbReference>
<dbReference type="InterPro" id="IPR025110">
    <property type="entry name" value="AMP-bd_C"/>
</dbReference>
<feature type="domain" description="AMP-dependent synthetase/ligase" evidence="3">
    <location>
        <begin position="57"/>
        <end position="402"/>
    </location>
</feature>
<dbReference type="RefSeq" id="WP_163750516.1">
    <property type="nucleotide sequence ID" value="NZ_AP022596.1"/>
</dbReference>
<evidence type="ECO:0000256" key="2">
    <source>
        <dbReference type="ARBA" id="ARBA00022598"/>
    </source>
</evidence>
<comment type="similarity">
    <text evidence="1">Belongs to the ATP-dependent AMP-binding enzyme family.</text>
</comment>
<dbReference type="PANTHER" id="PTHR43201">
    <property type="entry name" value="ACYL-COA SYNTHETASE"/>
    <property type="match status" value="1"/>
</dbReference>
<dbReference type="Proteomes" id="UP000467148">
    <property type="component" value="Chromosome"/>
</dbReference>
<evidence type="ECO:0000259" key="4">
    <source>
        <dbReference type="Pfam" id="PF13193"/>
    </source>
</evidence>
<gene>
    <name evidence="5" type="primary">fadD2</name>
    <name evidence="5" type="ORF">MHEL_48550</name>
</gene>